<keyword evidence="3" id="KW-1185">Reference proteome</keyword>
<sequence>MKRRDAVKLAIGSTAAAALSAVGVAAGEEFGFGGADRDEYVEEYRGRRIQIVRAGELPEVYIDGRQLHLMRLDEGRYLSAMCHYEFCPTPLAAARKAVEELRGANLIPLGHSAHT</sequence>
<evidence type="ECO:0000313" key="2">
    <source>
        <dbReference type="EMBL" id="MCQ4041457.1"/>
    </source>
</evidence>
<dbReference type="EMBL" id="JANFNH010000003">
    <property type="protein sequence ID" value="MCQ4041457.1"/>
    <property type="molecule type" value="Genomic_DNA"/>
</dbReference>
<keyword evidence="1" id="KW-0186">Copper</keyword>
<proteinExistence type="predicted"/>
<evidence type="ECO:0000313" key="3">
    <source>
        <dbReference type="Proteomes" id="UP001206206"/>
    </source>
</evidence>
<reference evidence="2 3" key="1">
    <citation type="submission" date="2022-06" db="EMBL/GenBank/DDBJ databases">
        <title>Draft genome sequence of type strain Streptomyces rubrisoli DSM 42083.</title>
        <authorList>
            <person name="Duangmal K."/>
            <person name="Klaysubun C."/>
        </authorList>
    </citation>
    <scope>NUCLEOTIDE SEQUENCE [LARGE SCALE GENOMIC DNA]</scope>
    <source>
        <strain evidence="2 3">DSM 42083</strain>
    </source>
</reference>
<accession>A0ABT1P7V7</accession>
<dbReference type="InterPro" id="IPR010928">
    <property type="entry name" value="MelC1"/>
</dbReference>
<dbReference type="Proteomes" id="UP001206206">
    <property type="component" value="Unassembled WGS sequence"/>
</dbReference>
<evidence type="ECO:0000256" key="1">
    <source>
        <dbReference type="ARBA" id="ARBA00023008"/>
    </source>
</evidence>
<dbReference type="InterPro" id="IPR023199">
    <property type="entry name" value="GriE/MELC1_sf"/>
</dbReference>
<gene>
    <name evidence="2" type="ORF">NON19_05305</name>
</gene>
<dbReference type="RefSeq" id="WP_255925444.1">
    <property type="nucleotide sequence ID" value="NZ_JANFNH010000003.1"/>
</dbReference>
<organism evidence="2 3">
    <name type="scientific">Streptantibioticus rubrisoli</name>
    <dbReference type="NCBI Taxonomy" id="1387313"/>
    <lineage>
        <taxon>Bacteria</taxon>
        <taxon>Bacillati</taxon>
        <taxon>Actinomycetota</taxon>
        <taxon>Actinomycetes</taxon>
        <taxon>Kitasatosporales</taxon>
        <taxon>Streptomycetaceae</taxon>
        <taxon>Streptantibioticus</taxon>
    </lineage>
</organism>
<dbReference type="Pfam" id="PF06236">
    <property type="entry name" value="MelC1"/>
    <property type="match status" value="1"/>
</dbReference>
<dbReference type="Gene3D" id="3.30.1880.10">
    <property type="entry name" value="protein ne1242 domain like"/>
    <property type="match status" value="1"/>
</dbReference>
<name>A0ABT1P7V7_9ACTN</name>
<protein>
    <submittedName>
        <fullName evidence="2">Tyrosinase cofactor</fullName>
    </submittedName>
</protein>
<comment type="caution">
    <text evidence="2">The sequence shown here is derived from an EMBL/GenBank/DDBJ whole genome shotgun (WGS) entry which is preliminary data.</text>
</comment>